<dbReference type="Proteomes" id="UP000224460">
    <property type="component" value="Unassembled WGS sequence"/>
</dbReference>
<gene>
    <name evidence="1" type="ORF">CS063_15710</name>
</gene>
<dbReference type="EMBL" id="PEDL01000028">
    <property type="protein sequence ID" value="PHV69442.1"/>
    <property type="molecule type" value="Genomic_DNA"/>
</dbReference>
<comment type="caution">
    <text evidence="1">The sequence shown here is derived from an EMBL/GenBank/DDBJ whole genome shotgun (WGS) entry which is preliminary data.</text>
</comment>
<keyword evidence="2" id="KW-1185">Reference proteome</keyword>
<accession>A0AC61DA22</accession>
<reference evidence="1" key="1">
    <citation type="submission" date="2017-10" db="EMBL/GenBank/DDBJ databases">
        <title>Genome sequence of cellulolytic Lachnospiraceae bacterium XHS1971 isolated from hotspring sediment.</title>
        <authorList>
            <person name="Vasudevan G."/>
            <person name="Joshi A.J."/>
            <person name="Hivarkar S."/>
            <person name="Lanjekar V.B."/>
            <person name="Dhakephalkar P.K."/>
            <person name="Dagar S."/>
        </authorList>
    </citation>
    <scope>NUCLEOTIDE SEQUENCE</scope>
    <source>
        <strain evidence="1">XHS1971</strain>
    </source>
</reference>
<evidence type="ECO:0000313" key="1">
    <source>
        <dbReference type="EMBL" id="PHV69442.1"/>
    </source>
</evidence>
<evidence type="ECO:0000313" key="2">
    <source>
        <dbReference type="Proteomes" id="UP000224460"/>
    </source>
</evidence>
<name>A0AC61DA22_9FIRM</name>
<sequence length="119" mass="13592">MKPLFLHYPKCTTCKRALTSLKSLGIDVEERHIVENHPTNEELTAWIKQSGLEVKKFFNTSGNLYKELKLKDKLPTLSQEEAIALLSTHGMLVKRPLLITDDIIVVGFKEESYKQLATH</sequence>
<proteinExistence type="predicted"/>
<organism evidence="1 2">
    <name type="scientific">Sporanaerobium hydrogeniformans</name>
    <dbReference type="NCBI Taxonomy" id="3072179"/>
    <lineage>
        <taxon>Bacteria</taxon>
        <taxon>Bacillati</taxon>
        <taxon>Bacillota</taxon>
        <taxon>Clostridia</taxon>
        <taxon>Lachnospirales</taxon>
        <taxon>Lachnospiraceae</taxon>
        <taxon>Sporanaerobium</taxon>
    </lineage>
</organism>
<protein>
    <submittedName>
        <fullName evidence="1">Glutaredoxin</fullName>
    </submittedName>
</protein>